<feature type="region of interest" description="Disordered" evidence="1">
    <location>
        <begin position="74"/>
        <end position="95"/>
    </location>
</feature>
<protein>
    <submittedName>
        <fullName evidence="2">Uncharacterized protein</fullName>
    </submittedName>
</protein>
<proteinExistence type="predicted"/>
<reference evidence="2" key="1">
    <citation type="submission" date="2021-02" db="EMBL/GenBank/DDBJ databases">
        <authorList>
            <person name="Nowell W R."/>
        </authorList>
    </citation>
    <scope>NUCLEOTIDE SEQUENCE</scope>
</reference>
<evidence type="ECO:0000256" key="1">
    <source>
        <dbReference type="SAM" id="MobiDB-lite"/>
    </source>
</evidence>
<dbReference type="AlphaFoldDB" id="A0A815SXP7"/>
<dbReference type="Proteomes" id="UP000663852">
    <property type="component" value="Unassembled WGS sequence"/>
</dbReference>
<evidence type="ECO:0000313" key="3">
    <source>
        <dbReference type="Proteomes" id="UP000663852"/>
    </source>
</evidence>
<comment type="caution">
    <text evidence="2">The sequence shown here is derived from an EMBL/GenBank/DDBJ whole genome shotgun (WGS) entry which is preliminary data.</text>
</comment>
<feature type="compositionally biased region" description="Polar residues" evidence="1">
    <location>
        <begin position="25"/>
        <end position="37"/>
    </location>
</feature>
<name>A0A815SXP7_ADIRI</name>
<dbReference type="OrthoDB" id="3933935at2759"/>
<sequence length="337" mass="36527">MLVTVTETVGYGSYPVARKRPTDPSPGTGSDPTTVSENMIRVKESIGRVLEADGRIRTVHMLVTVTETVGYGSYPVARKRPTDPSPGTGSDPTTVSENMIRVKESIGRVLEADGRIRSQIPIAGNHGKVIDPAGSCRTALTWVVGNNPMIISNWGTTDTVDDTTTSITLPFYVEFYNYRTFTLTLSSNGVVCFGGCSTAYRNTNLPSSSFSNATIFALWDDLYLAHDTTSEGIYYSTTGGVPNRQFTIEYYASRSSKLYRFQVIFDENSLGIVTIRYFQADDGGVSATIGVQESSTGSFMQYAADKANAVPVDSASTISPTLTLIFNSKTNTFTKTP</sequence>
<evidence type="ECO:0000313" key="2">
    <source>
        <dbReference type="EMBL" id="CAF1495813.1"/>
    </source>
</evidence>
<feature type="region of interest" description="Disordered" evidence="1">
    <location>
        <begin position="14"/>
        <end position="38"/>
    </location>
</feature>
<accession>A0A815SXP7</accession>
<organism evidence="2 3">
    <name type="scientific">Adineta ricciae</name>
    <name type="common">Rotifer</name>
    <dbReference type="NCBI Taxonomy" id="249248"/>
    <lineage>
        <taxon>Eukaryota</taxon>
        <taxon>Metazoa</taxon>
        <taxon>Spiralia</taxon>
        <taxon>Gnathifera</taxon>
        <taxon>Rotifera</taxon>
        <taxon>Eurotatoria</taxon>
        <taxon>Bdelloidea</taxon>
        <taxon>Adinetida</taxon>
        <taxon>Adinetidae</taxon>
        <taxon>Adineta</taxon>
    </lineage>
</organism>
<gene>
    <name evidence="2" type="ORF">EDS130_LOCUS42308</name>
</gene>
<feature type="compositionally biased region" description="Polar residues" evidence="1">
    <location>
        <begin position="85"/>
        <end position="95"/>
    </location>
</feature>
<dbReference type="EMBL" id="CAJNOJ010000608">
    <property type="protein sequence ID" value="CAF1495813.1"/>
    <property type="molecule type" value="Genomic_DNA"/>
</dbReference>